<feature type="transmembrane region" description="Helical" evidence="1">
    <location>
        <begin position="12"/>
        <end position="33"/>
    </location>
</feature>
<feature type="transmembrane region" description="Helical" evidence="1">
    <location>
        <begin position="45"/>
        <end position="64"/>
    </location>
</feature>
<reference evidence="2 3" key="1">
    <citation type="submission" date="2017-04" db="EMBL/GenBank/DDBJ databases">
        <title>A new member of the family Flavobacteriaceae isolated from ascidians.</title>
        <authorList>
            <person name="Chen L."/>
        </authorList>
    </citation>
    <scope>NUCLEOTIDE SEQUENCE [LARGE SCALE GENOMIC DNA]</scope>
    <source>
        <strain evidence="2 3">HQA918</strain>
    </source>
</reference>
<dbReference type="InterPro" id="IPR046166">
    <property type="entry name" value="DUF6168"/>
</dbReference>
<dbReference type="Pfam" id="PF19665">
    <property type="entry name" value="DUF6168"/>
    <property type="match status" value="1"/>
</dbReference>
<comment type="caution">
    <text evidence="2">The sequence shown here is derived from an EMBL/GenBank/DDBJ whole genome shotgun (WGS) entry which is preliminary data.</text>
</comment>
<protein>
    <submittedName>
        <fullName evidence="2">Uncharacterized protein</fullName>
    </submittedName>
</protein>
<evidence type="ECO:0000313" key="2">
    <source>
        <dbReference type="EMBL" id="PCE66395.1"/>
    </source>
</evidence>
<keyword evidence="1" id="KW-1133">Transmembrane helix</keyword>
<dbReference type="EMBL" id="NBWU01000001">
    <property type="protein sequence ID" value="PCE66395.1"/>
    <property type="molecule type" value="Genomic_DNA"/>
</dbReference>
<dbReference type="Proteomes" id="UP000219559">
    <property type="component" value="Unassembled WGS sequence"/>
</dbReference>
<accession>A0A2A4GF37</accession>
<evidence type="ECO:0000256" key="1">
    <source>
        <dbReference type="SAM" id="Phobius"/>
    </source>
</evidence>
<feature type="transmembrane region" description="Helical" evidence="1">
    <location>
        <begin position="106"/>
        <end position="125"/>
    </location>
</feature>
<gene>
    <name evidence="2" type="ORF">B7P33_03620</name>
</gene>
<keyword evidence="3" id="KW-1185">Reference proteome</keyword>
<name>A0A2A4GF37_9FLAO</name>
<dbReference type="RefSeq" id="WP_097441917.1">
    <property type="nucleotide sequence ID" value="NZ_NBWU01000001.1"/>
</dbReference>
<keyword evidence="1" id="KW-0812">Transmembrane</keyword>
<proteinExistence type="predicted"/>
<sequence>MAHPQQKITLRFIWVLPLVLGLGFAIHLGVRWLQDSDLWAHQIRGTYLFNGIMALGIYILLYAFRKRLKHQLGFLYMAGSLLKFALFFFIFYPGYQADGDMVRAEFLSFFAPYVICLSVGTLFTAKMLQSMDTDAPKPDEI</sequence>
<organism evidence="2 3">
    <name type="scientific">Sediminicola luteus</name>
    <dbReference type="NCBI Taxonomy" id="319238"/>
    <lineage>
        <taxon>Bacteria</taxon>
        <taxon>Pseudomonadati</taxon>
        <taxon>Bacteroidota</taxon>
        <taxon>Flavobacteriia</taxon>
        <taxon>Flavobacteriales</taxon>
        <taxon>Flavobacteriaceae</taxon>
        <taxon>Sediminicola</taxon>
    </lineage>
</organism>
<feature type="transmembrane region" description="Helical" evidence="1">
    <location>
        <begin position="73"/>
        <end position="94"/>
    </location>
</feature>
<dbReference type="AlphaFoldDB" id="A0A2A4GF37"/>
<keyword evidence="1" id="KW-0472">Membrane</keyword>
<evidence type="ECO:0000313" key="3">
    <source>
        <dbReference type="Proteomes" id="UP000219559"/>
    </source>
</evidence>